<feature type="compositionally biased region" description="Polar residues" evidence="5">
    <location>
        <begin position="192"/>
        <end position="207"/>
    </location>
</feature>
<evidence type="ECO:0000256" key="6">
    <source>
        <dbReference type="SAM" id="Phobius"/>
    </source>
</evidence>
<evidence type="ECO:0000256" key="2">
    <source>
        <dbReference type="ARBA" id="ARBA00022692"/>
    </source>
</evidence>
<protein>
    <submittedName>
        <fullName evidence="7">Uncharacterized protein</fullName>
    </submittedName>
</protein>
<dbReference type="PANTHER" id="PTHR31274:SF1">
    <property type="entry name" value="AGL149CP"/>
    <property type="match status" value="1"/>
</dbReference>
<comment type="subcellular location">
    <subcellularLocation>
        <location evidence="1">Membrane</location>
        <topology evidence="1">Multi-pass membrane protein</topology>
    </subcellularLocation>
</comment>
<feature type="transmembrane region" description="Helical" evidence="6">
    <location>
        <begin position="72"/>
        <end position="96"/>
    </location>
</feature>
<dbReference type="FunCoup" id="G8JTC2">
    <property type="interactions" value="61"/>
</dbReference>
<organism evidence="7 8">
    <name type="scientific">Eremothecium cymbalariae (strain CBS 270.75 / DBVPG 7215 / KCTC 17166 / NRRL Y-17582)</name>
    <name type="common">Yeast</name>
    <dbReference type="NCBI Taxonomy" id="931890"/>
    <lineage>
        <taxon>Eukaryota</taxon>
        <taxon>Fungi</taxon>
        <taxon>Dikarya</taxon>
        <taxon>Ascomycota</taxon>
        <taxon>Saccharomycotina</taxon>
        <taxon>Saccharomycetes</taxon>
        <taxon>Saccharomycetales</taxon>
        <taxon>Saccharomycetaceae</taxon>
        <taxon>Eremothecium</taxon>
    </lineage>
</organism>
<dbReference type="InterPro" id="IPR040254">
    <property type="entry name" value="Ecm3-like"/>
</dbReference>
<dbReference type="AlphaFoldDB" id="G8JTC2"/>
<evidence type="ECO:0000256" key="5">
    <source>
        <dbReference type="SAM" id="MobiDB-lite"/>
    </source>
</evidence>
<feature type="region of interest" description="Disordered" evidence="5">
    <location>
        <begin position="313"/>
        <end position="341"/>
    </location>
</feature>
<feature type="transmembrane region" description="Helical" evidence="6">
    <location>
        <begin position="488"/>
        <end position="508"/>
    </location>
</feature>
<feature type="transmembrane region" description="Helical" evidence="6">
    <location>
        <begin position="46"/>
        <end position="66"/>
    </location>
</feature>
<feature type="transmembrane region" description="Helical" evidence="6">
    <location>
        <begin position="103"/>
        <end position="122"/>
    </location>
</feature>
<dbReference type="OrthoDB" id="435607at2759"/>
<name>G8JTC2_ERECY</name>
<dbReference type="GeneID" id="11469402"/>
<sequence>MTISLGTAIYYSIKPVLKIYAIIFVGFLAARFNILTVEVGRGISNLVVNVLIPCLLFNKIVTNISHKDIKDVGIVVLTSLLIYALGCCSALITQLLTPVPKRWFWGLLFAGTFANISDLPIGFVQSLANGHLFSEAEIDKGVAYSCIFSACQGFMLMNLGMFRMVGLDFKESKDEEKSTTTTTTATPPPSSQQHAGKQSSGTENTINISDEAPANDVVEFNHRREASHAENFSLMDVDLNSLADNEVEDDSYNSEKPSGTFYPPISLGASAERSLQSSATDPNDGFNPLHNNTSRIHSVISIDSHGYASNVSHGIDANIRRRRPSSNASSSKIRNSRKPAQTVRDVIGQYSAVDKIRTGELDLSRPLTLTEDVGTTNATFGGYGKEMEEDELEPPNIPGADQYVCPALHRTTTVRSTKKSNFRLFIDKCHLNWLVYILVNFIRPSSLGALLGIICSMIPWLRGIFVHNELSMHMAPDGEPVLSCFMDFTQYVGNSCIPLGLLLLGSILGRLQMKNIPKGFIRVVAMMTAFRLVVLPIIGILWTNALSSMKWLETDIGKLVIILTWSMPSSTSQIYFTAFYTPADGDHLQMDLLSVFFLSQYMCLFISLAFVVTFTLKMQLSL</sequence>
<feature type="transmembrane region" description="Helical" evidence="6">
    <location>
        <begin position="520"/>
        <end position="542"/>
    </location>
</feature>
<feature type="transmembrane region" description="Helical" evidence="6">
    <location>
        <begin position="142"/>
        <end position="162"/>
    </location>
</feature>
<evidence type="ECO:0000313" key="7">
    <source>
        <dbReference type="EMBL" id="AET39275.1"/>
    </source>
</evidence>
<feature type="transmembrane region" description="Helical" evidence="6">
    <location>
        <begin position="592"/>
        <end position="616"/>
    </location>
</feature>
<feature type="transmembrane region" description="Helical" evidence="6">
    <location>
        <begin position="433"/>
        <end position="461"/>
    </location>
</feature>
<reference evidence="8" key="1">
    <citation type="journal article" date="2012" name="G3 (Bethesda)">
        <title>Pichia sorbitophila, an interspecies yeast hybrid reveals early steps of genome resolution following polyploidization.</title>
        <authorList>
            <person name="Leh Louis V."/>
            <person name="Despons L."/>
            <person name="Friedrich A."/>
            <person name="Martin T."/>
            <person name="Durrens P."/>
            <person name="Casaregola S."/>
            <person name="Neuveglise C."/>
            <person name="Fairhead C."/>
            <person name="Marck C."/>
            <person name="Cruz J.A."/>
            <person name="Straub M.L."/>
            <person name="Kugler V."/>
            <person name="Sacerdot C."/>
            <person name="Uzunov Z."/>
            <person name="Thierry A."/>
            <person name="Weiss S."/>
            <person name="Bleykasten C."/>
            <person name="De Montigny J."/>
            <person name="Jacques N."/>
            <person name="Jung P."/>
            <person name="Lemaire M."/>
            <person name="Mallet S."/>
            <person name="Morel G."/>
            <person name="Richard G.F."/>
            <person name="Sarkar A."/>
            <person name="Savel G."/>
            <person name="Schacherer J."/>
            <person name="Seret M.L."/>
            <person name="Talla E."/>
            <person name="Samson G."/>
            <person name="Jubin C."/>
            <person name="Poulain J."/>
            <person name="Vacherie B."/>
            <person name="Barbe V."/>
            <person name="Pelletier E."/>
            <person name="Sherman D.J."/>
            <person name="Westhof E."/>
            <person name="Weissenbach J."/>
            <person name="Baret P.V."/>
            <person name="Wincker P."/>
            <person name="Gaillardin C."/>
            <person name="Dujon B."/>
            <person name="Souciet J.L."/>
        </authorList>
    </citation>
    <scope>NUCLEOTIDE SEQUENCE [LARGE SCALE GENOMIC DNA]</scope>
    <source>
        <strain evidence="8">CBS 270.75 / DBVPG 7215 / KCTC 17166 / NRRL Y-17582</strain>
    </source>
</reference>
<dbReference type="Pfam" id="PF03547">
    <property type="entry name" value="Mem_trans"/>
    <property type="match status" value="1"/>
</dbReference>
<dbReference type="InParanoid" id="G8JTC2"/>
<dbReference type="Proteomes" id="UP000006790">
    <property type="component" value="Chromosome 4"/>
</dbReference>
<dbReference type="GO" id="GO:0055085">
    <property type="term" value="P:transmembrane transport"/>
    <property type="evidence" value="ECO:0007669"/>
    <property type="project" value="InterPro"/>
</dbReference>
<gene>
    <name evidence="7" type="ordered locus">Ecym_4208</name>
</gene>
<dbReference type="eggNOG" id="ENOG502QU6H">
    <property type="taxonomic scope" value="Eukaryota"/>
</dbReference>
<accession>G8JTC2</accession>
<dbReference type="EMBL" id="CP002500">
    <property type="protein sequence ID" value="AET39275.1"/>
    <property type="molecule type" value="Genomic_DNA"/>
</dbReference>
<feature type="transmembrane region" description="Helical" evidence="6">
    <location>
        <begin position="16"/>
        <end position="34"/>
    </location>
</feature>
<keyword evidence="2 6" id="KW-0812">Transmembrane</keyword>
<evidence type="ECO:0000256" key="4">
    <source>
        <dbReference type="ARBA" id="ARBA00023136"/>
    </source>
</evidence>
<dbReference type="KEGG" id="erc:Ecym_4208"/>
<dbReference type="OMA" id="GVAYCCI"/>
<dbReference type="GO" id="GO:0016020">
    <property type="term" value="C:membrane"/>
    <property type="evidence" value="ECO:0007669"/>
    <property type="project" value="UniProtKB-SubCell"/>
</dbReference>
<keyword evidence="4 6" id="KW-0472">Membrane</keyword>
<evidence type="ECO:0000256" key="3">
    <source>
        <dbReference type="ARBA" id="ARBA00022989"/>
    </source>
</evidence>
<feature type="region of interest" description="Disordered" evidence="5">
    <location>
        <begin position="271"/>
        <end position="291"/>
    </location>
</feature>
<proteinExistence type="predicted"/>
<dbReference type="STRING" id="931890.G8JTC2"/>
<dbReference type="InterPro" id="IPR004776">
    <property type="entry name" value="Mem_transp_PIN-like"/>
</dbReference>
<keyword evidence="8" id="KW-1185">Reference proteome</keyword>
<dbReference type="RefSeq" id="XP_003646092.1">
    <property type="nucleotide sequence ID" value="XM_003646044.1"/>
</dbReference>
<feature type="region of interest" description="Disordered" evidence="5">
    <location>
        <begin position="247"/>
        <end position="266"/>
    </location>
</feature>
<feature type="region of interest" description="Disordered" evidence="5">
    <location>
        <begin position="173"/>
        <end position="207"/>
    </location>
</feature>
<dbReference type="HOGENOM" id="CLU_021924_0_1_1"/>
<evidence type="ECO:0000313" key="8">
    <source>
        <dbReference type="Proteomes" id="UP000006790"/>
    </source>
</evidence>
<keyword evidence="3 6" id="KW-1133">Transmembrane helix</keyword>
<evidence type="ECO:0000256" key="1">
    <source>
        <dbReference type="ARBA" id="ARBA00004141"/>
    </source>
</evidence>
<dbReference type="PANTHER" id="PTHR31274">
    <property type="entry name" value="PROTEIN ECM3"/>
    <property type="match status" value="1"/>
</dbReference>